<evidence type="ECO:0000313" key="12">
    <source>
        <dbReference type="EMBL" id="SNV61847.1"/>
    </source>
</evidence>
<dbReference type="GO" id="GO:0000105">
    <property type="term" value="P:L-histidine biosynthetic process"/>
    <property type="evidence" value="ECO:0007669"/>
    <property type="project" value="UniProtKB-UniRule"/>
</dbReference>
<sequence length="418" mass="46264">MLSKSEFISKFEEDRLVDETQTENVKQIINDVKANKDSALFKYNEQFDNVKLDTLEVPYHDIKNSINLISDELKNALQISHDQIKAFQQKIKHENVTSGQTYQLYHPIEKVGIYVPGGKASYPSTVLMTATLAKVANVEEIIVVTPPQKDGINPSILAACYIAGVDRIFQVGGAQSIAALAYGTESIPKVDKIVGPGNQFVSLSKQLLYGVVGIDQIAGPSEIALIADEHSNVDYIIQDLLAQAEHDEQARTFLISTDKSFLTKVNQKLQQAIESAPRKEIISKSINDFHYSILTTDVNETIEVTNYIAPEHLSIQTTEPSIYLGKIKYVGAMFLGQYSPEAIGDYSAGPSHVLPTDQTARFSNGLTVNDFLTSHSVIHLDEHAFQQIAPSAIEIANEEGLYQHKQSLEIRLSNNKES</sequence>
<comment type="function">
    <text evidence="5">Catalyzes the sequential NAD-dependent oxidations of L-histidinol to L-histidinaldehyde and then to L-histidine.</text>
</comment>
<feature type="binding site" evidence="5 9">
    <location>
        <position position="243"/>
    </location>
    <ligand>
        <name>substrate</name>
    </ligand>
</feature>
<dbReference type="KEGG" id="sste:SAMEA4384403_0776"/>
<dbReference type="Pfam" id="PF00815">
    <property type="entry name" value="Histidinol_dh"/>
    <property type="match status" value="1"/>
</dbReference>
<keyword evidence="3 5" id="KW-0862">Zinc</keyword>
<comment type="similarity">
    <text evidence="1 5 6 11">Belongs to the histidinol dehydrogenase family.</text>
</comment>
<feature type="binding site" evidence="5 8">
    <location>
        <position position="175"/>
    </location>
    <ligand>
        <name>NAD(+)</name>
        <dbReference type="ChEBI" id="CHEBI:57540"/>
    </ligand>
</feature>
<dbReference type="EC" id="1.1.1.23" evidence="5"/>
<proteinExistence type="inferred from homology"/>
<evidence type="ECO:0000256" key="5">
    <source>
        <dbReference type="HAMAP-Rule" id="MF_01024"/>
    </source>
</evidence>
<comment type="catalytic activity">
    <reaction evidence="5">
        <text>L-histidinol + 2 NAD(+) + H2O = L-histidine + 2 NADH + 3 H(+)</text>
        <dbReference type="Rhea" id="RHEA:20641"/>
        <dbReference type="ChEBI" id="CHEBI:15377"/>
        <dbReference type="ChEBI" id="CHEBI:15378"/>
        <dbReference type="ChEBI" id="CHEBI:57540"/>
        <dbReference type="ChEBI" id="CHEBI:57595"/>
        <dbReference type="ChEBI" id="CHEBI:57699"/>
        <dbReference type="ChEBI" id="CHEBI:57945"/>
        <dbReference type="EC" id="1.1.1.23"/>
    </reaction>
</comment>
<feature type="active site" description="Proton acceptor" evidence="5 7">
    <location>
        <position position="311"/>
    </location>
</feature>
<dbReference type="PANTHER" id="PTHR21256">
    <property type="entry name" value="HISTIDINOL DEHYDROGENASE HDH"/>
    <property type="match status" value="1"/>
</dbReference>
<evidence type="ECO:0000256" key="8">
    <source>
        <dbReference type="PIRSR" id="PIRSR000099-2"/>
    </source>
</evidence>
<evidence type="ECO:0000256" key="10">
    <source>
        <dbReference type="PIRSR" id="PIRSR000099-4"/>
    </source>
</evidence>
<evidence type="ECO:0000313" key="13">
    <source>
        <dbReference type="Proteomes" id="UP000242084"/>
    </source>
</evidence>
<feature type="binding site" evidence="5 10">
    <location>
        <position position="345"/>
    </location>
    <ligand>
        <name>Zn(2+)</name>
        <dbReference type="ChEBI" id="CHEBI:29105"/>
    </ligand>
</feature>
<dbReference type="OrthoDB" id="9805269at2"/>
<dbReference type="SUPFAM" id="SSF53720">
    <property type="entry name" value="ALDH-like"/>
    <property type="match status" value="1"/>
</dbReference>
<feature type="binding site" evidence="5 10">
    <location>
        <position position="243"/>
    </location>
    <ligand>
        <name>Zn(2+)</name>
        <dbReference type="ChEBI" id="CHEBI:29105"/>
    </ligand>
</feature>
<dbReference type="EMBL" id="LT906462">
    <property type="protein sequence ID" value="SNV61847.1"/>
    <property type="molecule type" value="Genomic_DNA"/>
</dbReference>
<dbReference type="GO" id="GO:0008270">
    <property type="term" value="F:zinc ion binding"/>
    <property type="evidence" value="ECO:0007669"/>
    <property type="project" value="UniProtKB-UniRule"/>
</dbReference>
<dbReference type="CDD" id="cd06572">
    <property type="entry name" value="Histidinol_dh"/>
    <property type="match status" value="1"/>
</dbReference>
<feature type="binding site" evidence="5 9">
    <location>
        <position position="221"/>
    </location>
    <ligand>
        <name>substrate</name>
    </ligand>
</feature>
<protein>
    <recommendedName>
        <fullName evidence="5">Histidinol dehydrogenase</fullName>
        <shortName evidence="5">HDH</shortName>
        <ecNumber evidence="5">1.1.1.23</ecNumber>
    </recommendedName>
</protein>
<feature type="binding site" evidence="5 8">
    <location>
        <position position="198"/>
    </location>
    <ligand>
        <name>NAD(+)</name>
        <dbReference type="ChEBI" id="CHEBI:57540"/>
    </ligand>
</feature>
<keyword evidence="5" id="KW-0028">Amino-acid biosynthesis</keyword>
<evidence type="ECO:0000256" key="11">
    <source>
        <dbReference type="RuleBase" id="RU004175"/>
    </source>
</evidence>
<feature type="binding site" evidence="5 8">
    <location>
        <position position="114"/>
    </location>
    <ligand>
        <name>NAD(+)</name>
        <dbReference type="ChEBI" id="CHEBI:57540"/>
    </ligand>
</feature>
<evidence type="ECO:0000256" key="3">
    <source>
        <dbReference type="ARBA" id="ARBA00022833"/>
    </source>
</evidence>
<feature type="binding site" evidence="5 10">
    <location>
        <position position="404"/>
    </location>
    <ligand>
        <name>Zn(2+)</name>
        <dbReference type="ChEBI" id="CHEBI:29105"/>
    </ligand>
</feature>
<dbReference type="NCBIfam" id="TIGR00069">
    <property type="entry name" value="hisD"/>
    <property type="match status" value="1"/>
</dbReference>
<comment type="pathway">
    <text evidence="5">Amino-acid biosynthesis; L-histidine biosynthesis; L-histidine from 5-phospho-alpha-D-ribose 1-diphosphate: step 9/9.</text>
</comment>
<dbReference type="PANTHER" id="PTHR21256:SF2">
    <property type="entry name" value="HISTIDINE BIOSYNTHESIS TRIFUNCTIONAL PROTEIN"/>
    <property type="match status" value="1"/>
</dbReference>
<dbReference type="InterPro" id="IPR012131">
    <property type="entry name" value="Hstdl_DH"/>
</dbReference>
<feature type="binding site" evidence="5 9">
    <location>
        <position position="399"/>
    </location>
    <ligand>
        <name>substrate</name>
    </ligand>
</feature>
<feature type="binding site" evidence="5 9">
    <location>
        <position position="345"/>
    </location>
    <ligand>
        <name>substrate</name>
    </ligand>
</feature>
<accession>A0A239YSX3</accession>
<name>A0A239YSX3_9STAP</name>
<dbReference type="GO" id="GO:0004399">
    <property type="term" value="F:histidinol dehydrogenase activity"/>
    <property type="evidence" value="ECO:0007669"/>
    <property type="project" value="UniProtKB-UniRule"/>
</dbReference>
<keyword evidence="5" id="KW-0368">Histidine biosynthesis</keyword>
<dbReference type="AlphaFoldDB" id="A0A239YSX3"/>
<dbReference type="RefSeq" id="WP_095086992.1">
    <property type="nucleotide sequence ID" value="NZ_BMDM01000006.1"/>
</dbReference>
<dbReference type="HAMAP" id="MF_01024">
    <property type="entry name" value="HisD"/>
    <property type="match status" value="1"/>
</dbReference>
<dbReference type="GO" id="GO:0005829">
    <property type="term" value="C:cytosol"/>
    <property type="evidence" value="ECO:0007669"/>
    <property type="project" value="TreeGrafter"/>
</dbReference>
<evidence type="ECO:0000256" key="4">
    <source>
        <dbReference type="ARBA" id="ARBA00023002"/>
    </source>
</evidence>
<dbReference type="Proteomes" id="UP000242084">
    <property type="component" value="Chromosome 1"/>
</dbReference>
<dbReference type="Gene3D" id="3.40.50.1980">
    <property type="entry name" value="Nitrogenase molybdenum iron protein domain"/>
    <property type="match status" value="2"/>
</dbReference>
<dbReference type="InterPro" id="IPR022695">
    <property type="entry name" value="Histidinol_DH_monofunct"/>
</dbReference>
<keyword evidence="5 8" id="KW-0520">NAD</keyword>
<feature type="binding site" evidence="5 9">
    <location>
        <position position="312"/>
    </location>
    <ligand>
        <name>substrate</name>
    </ligand>
</feature>
<feature type="binding site" evidence="5 9">
    <location>
        <position position="404"/>
    </location>
    <ligand>
        <name>substrate</name>
    </ligand>
</feature>
<dbReference type="Gene3D" id="1.20.5.1300">
    <property type="match status" value="1"/>
</dbReference>
<dbReference type="InterPro" id="IPR016161">
    <property type="entry name" value="Ald_DH/histidinol_DH"/>
</dbReference>
<evidence type="ECO:0000256" key="7">
    <source>
        <dbReference type="PIRSR" id="PIRSR000099-1"/>
    </source>
</evidence>
<dbReference type="GO" id="GO:0051287">
    <property type="term" value="F:NAD binding"/>
    <property type="evidence" value="ECO:0007669"/>
    <property type="project" value="InterPro"/>
</dbReference>
<evidence type="ECO:0000256" key="6">
    <source>
        <dbReference type="PIRNR" id="PIRNR000099"/>
    </source>
</evidence>
<keyword evidence="4 5" id="KW-0560">Oxidoreductase</keyword>
<keyword evidence="2 5" id="KW-0479">Metal-binding</keyword>
<dbReference type="UniPathway" id="UPA00031">
    <property type="reaction ID" value="UER00014"/>
</dbReference>
<gene>
    <name evidence="5 12" type="primary">hisD</name>
    <name evidence="12" type="ORF">SAMEA4384403_00776</name>
</gene>
<comment type="cofactor">
    <cofactor evidence="5 10">
        <name>Zn(2+)</name>
        <dbReference type="ChEBI" id="CHEBI:29105"/>
    </cofactor>
    <text evidence="5 10">Binds 1 zinc ion per subunit.</text>
</comment>
<feature type="binding site" evidence="5 9">
    <location>
        <position position="246"/>
    </location>
    <ligand>
        <name>substrate</name>
    </ligand>
</feature>
<evidence type="ECO:0000256" key="1">
    <source>
        <dbReference type="ARBA" id="ARBA00010178"/>
    </source>
</evidence>
<evidence type="ECO:0000256" key="9">
    <source>
        <dbReference type="PIRSR" id="PIRSR000099-3"/>
    </source>
</evidence>
<organism evidence="12 13">
    <name type="scientific">Mammaliicoccus stepanovicii</name>
    <dbReference type="NCBI Taxonomy" id="643214"/>
    <lineage>
        <taxon>Bacteria</taxon>
        <taxon>Bacillati</taxon>
        <taxon>Bacillota</taxon>
        <taxon>Bacilli</taxon>
        <taxon>Bacillales</taxon>
        <taxon>Staphylococcaceae</taxon>
        <taxon>Mammaliicoccus</taxon>
    </lineage>
</organism>
<dbReference type="FunFam" id="3.40.50.1980:FF:000026">
    <property type="entry name" value="Histidinol dehydrogenase"/>
    <property type="match status" value="1"/>
</dbReference>
<dbReference type="PRINTS" id="PR00083">
    <property type="entry name" value="HOLDHDRGNASE"/>
</dbReference>
<feature type="binding site" evidence="5 10">
    <location>
        <position position="246"/>
    </location>
    <ligand>
        <name>Zn(2+)</name>
        <dbReference type="ChEBI" id="CHEBI:29105"/>
    </ligand>
</feature>
<evidence type="ECO:0000256" key="2">
    <source>
        <dbReference type="ARBA" id="ARBA00022723"/>
    </source>
</evidence>
<reference evidence="12 13" key="1">
    <citation type="submission" date="2017-06" db="EMBL/GenBank/DDBJ databases">
        <authorList>
            <consortium name="Pathogen Informatics"/>
        </authorList>
    </citation>
    <scope>NUCLEOTIDE SEQUENCE [LARGE SCALE GENOMIC DNA]</scope>
    <source>
        <strain evidence="12 13">NCTC13839</strain>
    </source>
</reference>
<feature type="active site" description="Proton acceptor" evidence="5 7">
    <location>
        <position position="312"/>
    </location>
</feature>
<dbReference type="PIRSF" id="PIRSF000099">
    <property type="entry name" value="Histidinol_dh"/>
    <property type="match status" value="1"/>
</dbReference>
<keyword evidence="13" id="KW-1185">Reference proteome</keyword>
<dbReference type="FunFam" id="3.40.50.1980:FF:000001">
    <property type="entry name" value="Histidinol dehydrogenase"/>
    <property type="match status" value="1"/>
</dbReference>